<evidence type="ECO:0000313" key="8">
    <source>
        <dbReference type="EMBL" id="EFY07642.1"/>
    </source>
</evidence>
<evidence type="ECO:0000259" key="6">
    <source>
        <dbReference type="Pfam" id="PF01869"/>
    </source>
</evidence>
<dbReference type="InterPro" id="IPR008275">
    <property type="entry name" value="CoA_E_activase_dom"/>
</dbReference>
<protein>
    <submittedName>
        <fullName evidence="8">Putative CoA-substrate-specific enzyme activase</fullName>
    </submittedName>
</protein>
<comment type="cofactor">
    <cofactor evidence="1">
        <name>[4Fe-4S] cluster</name>
        <dbReference type="ChEBI" id="CHEBI:49883"/>
    </cofactor>
</comment>
<reference evidence="8 9" key="1">
    <citation type="submission" date="2011-01" db="EMBL/GenBank/DDBJ databases">
        <authorList>
            <person name="Weinstock G."/>
            <person name="Sodergren E."/>
            <person name="Clifton S."/>
            <person name="Fulton L."/>
            <person name="Fulton B."/>
            <person name="Courtney L."/>
            <person name="Fronick C."/>
            <person name="Harrison M."/>
            <person name="Strong C."/>
            <person name="Farmer C."/>
            <person name="Delahaunty K."/>
            <person name="Markovic C."/>
            <person name="Hall O."/>
            <person name="Minx P."/>
            <person name="Tomlinson C."/>
            <person name="Mitreva M."/>
            <person name="Hou S."/>
            <person name="Chen J."/>
            <person name="Wollam A."/>
            <person name="Pepin K.H."/>
            <person name="Johnson M."/>
            <person name="Bhonagiri V."/>
            <person name="Zhang X."/>
            <person name="Suruliraj S."/>
            <person name="Warren W."/>
            <person name="Chinwalla A."/>
            <person name="Mardis E.R."/>
            <person name="Wilson R.K."/>
        </authorList>
    </citation>
    <scope>NUCLEOTIDE SEQUENCE [LARGE SCALE GENOMIC DNA]</scope>
    <source>
        <strain evidence="9">DSM 22608 / JCM 16073 / KCTC 15190 / YIT 12066</strain>
    </source>
</reference>
<dbReference type="GO" id="GO:0051536">
    <property type="term" value="F:iron-sulfur cluster binding"/>
    <property type="evidence" value="ECO:0007669"/>
    <property type="project" value="UniProtKB-KW"/>
</dbReference>
<dbReference type="Pfam" id="PF09989">
    <property type="entry name" value="DUF2229"/>
    <property type="match status" value="1"/>
</dbReference>
<keyword evidence="5" id="KW-0175">Coiled coil</keyword>
<keyword evidence="2" id="KW-0479">Metal-binding</keyword>
<feature type="domain" description="ATPase BadF/BadG/BcrA/BcrD type" evidence="6">
    <location>
        <begin position="8"/>
        <end position="256"/>
    </location>
</feature>
<evidence type="ECO:0000313" key="9">
    <source>
        <dbReference type="Proteomes" id="UP000018458"/>
    </source>
</evidence>
<organism evidence="8 9">
    <name type="scientific">Succinatimonas hippei (strain DSM 22608 / JCM 16073 / KCTC 15190 / YIT 12066)</name>
    <dbReference type="NCBI Taxonomy" id="762983"/>
    <lineage>
        <taxon>Bacteria</taxon>
        <taxon>Pseudomonadati</taxon>
        <taxon>Pseudomonadota</taxon>
        <taxon>Gammaproteobacteria</taxon>
        <taxon>Aeromonadales</taxon>
        <taxon>Succinivibrionaceae</taxon>
        <taxon>Succinatimonas</taxon>
    </lineage>
</organism>
<dbReference type="eggNOG" id="COG3580">
    <property type="taxonomic scope" value="Bacteria"/>
</dbReference>
<dbReference type="eggNOG" id="COG3581">
    <property type="taxonomic scope" value="Bacteria"/>
</dbReference>
<dbReference type="NCBIfam" id="TIGR00241">
    <property type="entry name" value="CoA_E_activ"/>
    <property type="match status" value="1"/>
</dbReference>
<keyword evidence="4" id="KW-0411">Iron-sulfur</keyword>
<dbReference type="EMBL" id="AEVO01000025">
    <property type="protein sequence ID" value="EFY07642.1"/>
    <property type="molecule type" value="Genomic_DNA"/>
</dbReference>
<dbReference type="HOGENOM" id="CLU_002393_3_0_6"/>
<evidence type="ECO:0000256" key="2">
    <source>
        <dbReference type="ARBA" id="ARBA00022723"/>
    </source>
</evidence>
<accession>E8LIP3</accession>
<dbReference type="PANTHER" id="PTHR32329">
    <property type="entry name" value="BIFUNCTIONAL PROTEIN [INCLUDES 2-HYDROXYACYL-COA DEHYDRATASE (N-TER) AND ITS ACTIVATOR DOMAIN (C_TERM)-RELATED"/>
    <property type="match status" value="1"/>
</dbReference>
<dbReference type="PANTHER" id="PTHR32329:SF4">
    <property type="entry name" value="ACTIVATOR OF 2-HYDROXYACYL-COA DEHYDRATASE"/>
    <property type="match status" value="1"/>
</dbReference>
<dbReference type="InterPro" id="IPR043129">
    <property type="entry name" value="ATPase_NBD"/>
</dbReference>
<dbReference type="AlphaFoldDB" id="E8LIP3"/>
<dbReference type="STRING" id="762983.HMPREF9444_00548"/>
<keyword evidence="3" id="KW-0408">Iron</keyword>
<name>E8LIP3_SUCHY</name>
<keyword evidence="9" id="KW-1185">Reference proteome</keyword>
<dbReference type="InterPro" id="IPR018709">
    <property type="entry name" value="CoA_activase_DUF2229"/>
</dbReference>
<dbReference type="Pfam" id="PF01869">
    <property type="entry name" value="BcrAD_BadFG"/>
    <property type="match status" value="2"/>
</dbReference>
<dbReference type="CDD" id="cd24034">
    <property type="entry name" value="ASKHA_NBD_O66634-like_rpt1"/>
    <property type="match status" value="1"/>
</dbReference>
<feature type="coiled-coil region" evidence="5">
    <location>
        <begin position="821"/>
        <end position="848"/>
    </location>
</feature>
<dbReference type="SUPFAM" id="SSF53067">
    <property type="entry name" value="Actin-like ATPase domain"/>
    <property type="match status" value="2"/>
</dbReference>
<evidence type="ECO:0000256" key="5">
    <source>
        <dbReference type="SAM" id="Coils"/>
    </source>
</evidence>
<evidence type="ECO:0000259" key="7">
    <source>
        <dbReference type="Pfam" id="PF09989"/>
    </source>
</evidence>
<feature type="domain" description="DUF2229" evidence="7">
    <location>
        <begin position="680"/>
        <end position="895"/>
    </location>
</feature>
<evidence type="ECO:0000256" key="3">
    <source>
        <dbReference type="ARBA" id="ARBA00023004"/>
    </source>
</evidence>
<dbReference type="InterPro" id="IPR051805">
    <property type="entry name" value="Dehydratase_Activator_Redct"/>
</dbReference>
<gene>
    <name evidence="8" type="ORF">HMPREF9444_00548</name>
</gene>
<evidence type="ECO:0000256" key="4">
    <source>
        <dbReference type="ARBA" id="ARBA00023014"/>
    </source>
</evidence>
<dbReference type="Proteomes" id="UP000018458">
    <property type="component" value="Unassembled WGS sequence"/>
</dbReference>
<evidence type="ECO:0000256" key="1">
    <source>
        <dbReference type="ARBA" id="ARBA00001966"/>
    </source>
</evidence>
<sequence>MAQSSYFLGIDLGSTTVKYVLLDNSKKVLAKDYLRHQSAVIPVLQNCLKSLNDKFNLTDVYINLTGSSALYLAQHLKVAFIQEVIAATAFLKSLPEPADTAVELGGEDGKIIFLTNGVELRMNEACAGGTGAFIDQMATLLNTDAAGVNELAKKAQKIYPIASRCGVFAKTDLVALLNQGVSREDIAKSVFDAVCEQAIGGLACGRAISGNVCFLGGPLTFLSELKESFKDKLNDKNTKFLEVEDSQYAIAKGSALALINEINDPLLKEKSQGVNLADIIKALDTADFKTQTVPFPALFNNEDEIKAFKERHNKERIEELPLSEASGDLFLGIDLGSTTIKSVLIDANCRMVDSFYANNQGEPLKRLLPKIKDLLKKLPQGAHIRSICTTGYGADLAKAALNAQFSEVETLSHQKAAYAFDPETSYVIDIGGQDMKCIKVKNGVIKGMQLNEACSSGCGSFIETFANQLNLKLEDFVNKAISSKSPCDLGTRCTVFMNSKVKQAQRDNVKIEDIASGLCLSIVRNALYKVLRIHDPSELGDHVVVQGGTFLNDAILRAFEMLVGKNVIRPNIAGLMGAFGAALLAKDRTTADTKELNLTDEVLSLDGVTTRQFRCKGCNNHCLLTMNTFKSGQKLIQGNRCDFAKRGGNKVKESAFIDWKLKKLFSREILSDDKAVRGVIGIPRVLNIYEHYPYWHRLFTELKFKVEISPASSKQIAELGNLTIPSQSLCYPAKLTHGHVVYLASLGIKNIFLPCIPREGKVFEESVDTYACPVVAGYPEALRLNVIKQYPGLKIFTPFLNLTKDSTVLKAVLECFPDIPRHEIKLAIRKARETLDEYRNELRKEGEKIFYTAKEKGQTLIVLAGRPYHIDPHINHGIPALIDSMGAAIVTEDAICHLAAHKVKLDVINQWAFHSRLYRAAQVVIENPHAELVQLVSFGCGIDAITSEQIKKQLEKNDRIYTMLKIDEGDTLGAAKIRLKSLLCAVGNAPEEPEIEEDNEPSLQNFNFMNNNLPFPRTLYVPQMAPIHFPILTEALASLGYRVKLLPEVSDKAIELGLKYVNNDACYPAIVVIGQLIESLVSGKLDSRSTAFLLSQTCGPCRATNYPALLKWALDDLGYNNVPIVTLSSSNIDSDALRLKLGLKG</sequence>
<dbReference type="RefSeq" id="WP_009142767.1">
    <property type="nucleotide sequence ID" value="NZ_GL830963.1"/>
</dbReference>
<dbReference type="OrthoDB" id="9177882at2"/>
<dbReference type="CDD" id="cd24035">
    <property type="entry name" value="ASKHA_NBD_O66634-like_rpt2"/>
    <property type="match status" value="1"/>
</dbReference>
<dbReference type="GO" id="GO:0046872">
    <property type="term" value="F:metal ion binding"/>
    <property type="evidence" value="ECO:0007669"/>
    <property type="project" value="UniProtKB-KW"/>
</dbReference>
<proteinExistence type="predicted"/>
<feature type="domain" description="ATPase BadF/BadG/BcrA/BcrD type" evidence="6">
    <location>
        <begin position="331"/>
        <end position="585"/>
    </location>
</feature>
<comment type="caution">
    <text evidence="8">The sequence shown here is derived from an EMBL/GenBank/DDBJ whole genome shotgun (WGS) entry which is preliminary data.</text>
</comment>
<dbReference type="Gene3D" id="3.30.420.40">
    <property type="match status" value="4"/>
</dbReference>
<dbReference type="InterPro" id="IPR002731">
    <property type="entry name" value="ATPase_BadF"/>
</dbReference>
<dbReference type="eggNOG" id="COG1924">
    <property type="taxonomic scope" value="Bacteria"/>
</dbReference>